<dbReference type="InterPro" id="IPR001347">
    <property type="entry name" value="SIS_dom"/>
</dbReference>
<comment type="caution">
    <text evidence="6">The sequence shown here is derived from an EMBL/GenBank/DDBJ whole genome shotgun (WGS) entry which is preliminary data.</text>
</comment>
<dbReference type="PROSITE" id="PS51464">
    <property type="entry name" value="SIS"/>
    <property type="match status" value="1"/>
</dbReference>
<dbReference type="InterPro" id="IPR046348">
    <property type="entry name" value="SIS_dom_sf"/>
</dbReference>
<dbReference type="InterPro" id="IPR035472">
    <property type="entry name" value="RpiR-like_SIS"/>
</dbReference>
<dbReference type="GO" id="GO:0097367">
    <property type="term" value="F:carbohydrate derivative binding"/>
    <property type="evidence" value="ECO:0007669"/>
    <property type="project" value="InterPro"/>
</dbReference>
<reference evidence="6 7" key="1">
    <citation type="submission" date="2018-11" db="EMBL/GenBank/DDBJ databases">
        <title>Genome sequencing and assembly of Clostridium tagluense strain A121.</title>
        <authorList>
            <person name="Murakami T."/>
            <person name="Segawa T."/>
            <person name="Shcherbakova V.A."/>
            <person name="Mori H."/>
            <person name="Yoshimura Y."/>
        </authorList>
    </citation>
    <scope>NUCLEOTIDE SEQUENCE [LARGE SCALE GENOMIC DNA]</scope>
    <source>
        <strain evidence="6 7">A121</strain>
    </source>
</reference>
<dbReference type="Gene3D" id="3.40.50.10490">
    <property type="entry name" value="Glucose-6-phosphate isomerase like protein, domain 1"/>
    <property type="match status" value="1"/>
</dbReference>
<evidence type="ECO:0000313" key="7">
    <source>
        <dbReference type="Proteomes" id="UP000287872"/>
    </source>
</evidence>
<evidence type="ECO:0000256" key="2">
    <source>
        <dbReference type="ARBA" id="ARBA00023125"/>
    </source>
</evidence>
<evidence type="ECO:0000256" key="1">
    <source>
        <dbReference type="ARBA" id="ARBA00023015"/>
    </source>
</evidence>
<feature type="domain" description="SIS" evidence="5">
    <location>
        <begin position="121"/>
        <end position="264"/>
    </location>
</feature>
<evidence type="ECO:0000259" key="4">
    <source>
        <dbReference type="PROSITE" id="PS51071"/>
    </source>
</evidence>
<organism evidence="6 7">
    <name type="scientific">Clostridium tagluense</name>
    <dbReference type="NCBI Taxonomy" id="360422"/>
    <lineage>
        <taxon>Bacteria</taxon>
        <taxon>Bacillati</taxon>
        <taxon>Bacillota</taxon>
        <taxon>Clostridia</taxon>
        <taxon>Eubacteriales</taxon>
        <taxon>Clostridiaceae</taxon>
        <taxon>Clostridium</taxon>
    </lineage>
</organism>
<evidence type="ECO:0000256" key="3">
    <source>
        <dbReference type="ARBA" id="ARBA00023163"/>
    </source>
</evidence>
<dbReference type="SUPFAM" id="SSF46689">
    <property type="entry name" value="Homeodomain-like"/>
    <property type="match status" value="1"/>
</dbReference>
<keyword evidence="3" id="KW-0804">Transcription</keyword>
<sequence length="282" mass="31445">MNDIGGIERLRNIYSELKGAEKRVGEYILKNPKDIIHSSITELADNCKCGEATVFRLSKKLGFKGYQDLKISIASEIVKPLVNIHEEIKENDDTLVIMQKIFNSTISSLNETLRINDSGELDKAIGYIHSAKRTAFFGMGGSAAIALDAYHKFMRTGKYCIFHEDSHFQAMISSMYDENDCILAISNTGSNKELVESLRIAKEKGVKIISVTSNFKSPISKVSDVVLLSYGKENLSKSEAMDARISALSLIDCLFVGTCLKDKENYYKALGQIREAIANKRY</sequence>
<dbReference type="AlphaFoldDB" id="A0A401UK48"/>
<dbReference type="PROSITE" id="PS51071">
    <property type="entry name" value="HTH_RPIR"/>
    <property type="match status" value="1"/>
</dbReference>
<name>A0A401UK48_9CLOT</name>
<dbReference type="InterPro" id="IPR047640">
    <property type="entry name" value="RpiR-like"/>
</dbReference>
<dbReference type="RefSeq" id="WP_124999812.1">
    <property type="nucleotide sequence ID" value="NZ_BHYK01000007.1"/>
</dbReference>
<dbReference type="Proteomes" id="UP000287872">
    <property type="component" value="Unassembled WGS sequence"/>
</dbReference>
<dbReference type="PANTHER" id="PTHR30514">
    <property type="entry name" value="GLUCOKINASE"/>
    <property type="match status" value="1"/>
</dbReference>
<keyword evidence="1" id="KW-0805">Transcription regulation</keyword>
<dbReference type="SUPFAM" id="SSF53697">
    <property type="entry name" value="SIS domain"/>
    <property type="match status" value="1"/>
</dbReference>
<dbReference type="Pfam" id="PF01418">
    <property type="entry name" value="HTH_6"/>
    <property type="match status" value="1"/>
</dbReference>
<dbReference type="GO" id="GO:0003700">
    <property type="term" value="F:DNA-binding transcription factor activity"/>
    <property type="evidence" value="ECO:0007669"/>
    <property type="project" value="InterPro"/>
</dbReference>
<dbReference type="GO" id="GO:0003677">
    <property type="term" value="F:DNA binding"/>
    <property type="evidence" value="ECO:0007669"/>
    <property type="project" value="UniProtKB-KW"/>
</dbReference>
<dbReference type="InterPro" id="IPR036388">
    <property type="entry name" value="WH-like_DNA-bd_sf"/>
</dbReference>
<feature type="domain" description="HTH rpiR-type" evidence="4">
    <location>
        <begin position="4"/>
        <end position="80"/>
    </location>
</feature>
<dbReference type="Pfam" id="PF01380">
    <property type="entry name" value="SIS"/>
    <property type="match status" value="1"/>
</dbReference>
<proteinExistence type="predicted"/>
<dbReference type="GO" id="GO:1901135">
    <property type="term" value="P:carbohydrate derivative metabolic process"/>
    <property type="evidence" value="ECO:0007669"/>
    <property type="project" value="InterPro"/>
</dbReference>
<gene>
    <name evidence="6" type="ORF">Ctaglu_15500</name>
</gene>
<dbReference type="InterPro" id="IPR000281">
    <property type="entry name" value="HTH_RpiR"/>
</dbReference>
<protein>
    <submittedName>
        <fullName evidence="6">RpiR family transcriptional regulator</fullName>
    </submittedName>
</protein>
<dbReference type="PANTHER" id="PTHR30514:SF1">
    <property type="entry name" value="HTH-TYPE TRANSCRIPTIONAL REGULATOR HEXR-RELATED"/>
    <property type="match status" value="1"/>
</dbReference>
<dbReference type="Gene3D" id="1.10.10.10">
    <property type="entry name" value="Winged helix-like DNA-binding domain superfamily/Winged helix DNA-binding domain"/>
    <property type="match status" value="1"/>
</dbReference>
<evidence type="ECO:0000259" key="5">
    <source>
        <dbReference type="PROSITE" id="PS51464"/>
    </source>
</evidence>
<keyword evidence="2" id="KW-0238">DNA-binding</keyword>
<keyword evidence="7" id="KW-1185">Reference proteome</keyword>
<dbReference type="EMBL" id="BHYK01000007">
    <property type="protein sequence ID" value="GCD09927.1"/>
    <property type="molecule type" value="Genomic_DNA"/>
</dbReference>
<accession>A0A401UK48</accession>
<dbReference type="InterPro" id="IPR009057">
    <property type="entry name" value="Homeodomain-like_sf"/>
</dbReference>
<evidence type="ECO:0000313" key="6">
    <source>
        <dbReference type="EMBL" id="GCD09927.1"/>
    </source>
</evidence>
<dbReference type="OrthoDB" id="3684496at2"/>
<dbReference type="CDD" id="cd05013">
    <property type="entry name" value="SIS_RpiR"/>
    <property type="match status" value="1"/>
</dbReference>